<evidence type="ECO:0000256" key="4">
    <source>
        <dbReference type="ARBA" id="ARBA00023136"/>
    </source>
</evidence>
<dbReference type="Pfam" id="PF03168">
    <property type="entry name" value="LEA_2"/>
    <property type="match status" value="1"/>
</dbReference>
<keyword evidence="2 6" id="KW-0812">Transmembrane</keyword>
<name>A0AAU9PDJ6_9ASTR</name>
<dbReference type="EMBL" id="CAKMRJ010005634">
    <property type="protein sequence ID" value="CAH1448340.1"/>
    <property type="molecule type" value="Genomic_DNA"/>
</dbReference>
<dbReference type="AlphaFoldDB" id="A0AAU9PDJ6"/>
<keyword evidence="3 6" id="KW-1133">Transmembrane helix</keyword>
<evidence type="ECO:0000256" key="6">
    <source>
        <dbReference type="SAM" id="Phobius"/>
    </source>
</evidence>
<feature type="compositionally biased region" description="Basic and acidic residues" evidence="5">
    <location>
        <begin position="12"/>
        <end position="44"/>
    </location>
</feature>
<keyword evidence="4 6" id="KW-0472">Membrane</keyword>
<dbReference type="Proteomes" id="UP001157418">
    <property type="component" value="Unassembled WGS sequence"/>
</dbReference>
<feature type="transmembrane region" description="Helical" evidence="6">
    <location>
        <begin position="91"/>
        <end position="114"/>
    </location>
</feature>
<evidence type="ECO:0000313" key="8">
    <source>
        <dbReference type="EMBL" id="CAH1448340.1"/>
    </source>
</evidence>
<feature type="region of interest" description="Disordered" evidence="5">
    <location>
        <begin position="1"/>
        <end position="57"/>
    </location>
</feature>
<organism evidence="8 9">
    <name type="scientific">Lactuca virosa</name>
    <dbReference type="NCBI Taxonomy" id="75947"/>
    <lineage>
        <taxon>Eukaryota</taxon>
        <taxon>Viridiplantae</taxon>
        <taxon>Streptophyta</taxon>
        <taxon>Embryophyta</taxon>
        <taxon>Tracheophyta</taxon>
        <taxon>Spermatophyta</taxon>
        <taxon>Magnoliopsida</taxon>
        <taxon>eudicotyledons</taxon>
        <taxon>Gunneridae</taxon>
        <taxon>Pentapetalae</taxon>
        <taxon>asterids</taxon>
        <taxon>campanulids</taxon>
        <taxon>Asterales</taxon>
        <taxon>Asteraceae</taxon>
        <taxon>Cichorioideae</taxon>
        <taxon>Cichorieae</taxon>
        <taxon>Lactucinae</taxon>
        <taxon>Lactuca</taxon>
    </lineage>
</organism>
<evidence type="ECO:0000256" key="5">
    <source>
        <dbReference type="SAM" id="MobiDB-lite"/>
    </source>
</evidence>
<dbReference type="GO" id="GO:0005886">
    <property type="term" value="C:plasma membrane"/>
    <property type="evidence" value="ECO:0007669"/>
    <property type="project" value="TreeGrafter"/>
</dbReference>
<comment type="caution">
    <text evidence="8">The sequence shown here is derived from an EMBL/GenBank/DDBJ whole genome shotgun (WGS) entry which is preliminary data.</text>
</comment>
<evidence type="ECO:0000256" key="1">
    <source>
        <dbReference type="ARBA" id="ARBA00004167"/>
    </source>
</evidence>
<proteinExistence type="predicted"/>
<evidence type="ECO:0000259" key="7">
    <source>
        <dbReference type="Pfam" id="PF03168"/>
    </source>
</evidence>
<dbReference type="GO" id="GO:0098542">
    <property type="term" value="P:defense response to other organism"/>
    <property type="evidence" value="ECO:0007669"/>
    <property type="project" value="InterPro"/>
</dbReference>
<evidence type="ECO:0000256" key="2">
    <source>
        <dbReference type="ARBA" id="ARBA00022692"/>
    </source>
</evidence>
<dbReference type="InterPro" id="IPR044839">
    <property type="entry name" value="NDR1-like"/>
</dbReference>
<reference evidence="8 9" key="1">
    <citation type="submission" date="2022-01" db="EMBL/GenBank/DDBJ databases">
        <authorList>
            <person name="Xiong W."/>
            <person name="Schranz E."/>
        </authorList>
    </citation>
    <scope>NUCLEOTIDE SEQUENCE [LARGE SCALE GENOMIC DNA]</scope>
</reference>
<protein>
    <recommendedName>
        <fullName evidence="7">Late embryogenesis abundant protein LEA-2 subgroup domain-containing protein</fullName>
    </recommendedName>
</protein>
<dbReference type="PANTHER" id="PTHR31415:SF3">
    <property type="entry name" value="LATE EMBRYOGENESIS ABUNDANT (LEA) HYDROXYPROLINE-RICH GLYCOPROTEIN FAMILY"/>
    <property type="match status" value="1"/>
</dbReference>
<evidence type="ECO:0000256" key="3">
    <source>
        <dbReference type="ARBA" id="ARBA00022989"/>
    </source>
</evidence>
<accession>A0AAU9PDJ6</accession>
<gene>
    <name evidence="8" type="ORF">LVIROSA_LOCUS33894</name>
</gene>
<keyword evidence="9" id="KW-1185">Reference proteome</keyword>
<feature type="domain" description="Late embryogenesis abundant protein LEA-2 subgroup" evidence="7">
    <location>
        <begin position="146"/>
        <end position="248"/>
    </location>
</feature>
<evidence type="ECO:0000313" key="9">
    <source>
        <dbReference type="Proteomes" id="UP001157418"/>
    </source>
</evidence>
<dbReference type="PANTHER" id="PTHR31415">
    <property type="entry name" value="OS05G0367900 PROTEIN"/>
    <property type="match status" value="1"/>
</dbReference>
<dbReference type="InterPro" id="IPR004864">
    <property type="entry name" value="LEA_2"/>
</dbReference>
<dbReference type="GO" id="GO:0009506">
    <property type="term" value="C:plasmodesma"/>
    <property type="evidence" value="ECO:0007669"/>
    <property type="project" value="TreeGrafter"/>
</dbReference>
<comment type="subcellular location">
    <subcellularLocation>
        <location evidence="1">Membrane</location>
        <topology evidence="1">Single-pass membrane protein</topology>
    </subcellularLocation>
</comment>
<sequence length="272" mass="31197">MNTPHHQINIHHTPDARHNPSDRLPDDRLRDGRHNPDSRVDGRHNTGGHLMNVRHNPDGRIDDGHQVTGNHNAFYNKHHVKESLTTRVTKLICGIFLGILFTVGLATFILWLSLRPHRPRFYIQEFSISNLANPNGFSTARITFNVTARNPNLDIGIYYDTMNLTIYHQDQTIAESPILFPFYQSPRNAHLIYGTLSGPTLRIDRVRWGQLFDARKRGVVPFRIDVASSIRFKVSTWDSRHHKMHANCEIGVGSNGVILRSDEKKKCPVYFT</sequence>